<dbReference type="PANTHER" id="PTHR33607:SF2">
    <property type="entry name" value="ENDONUCLEASE-1"/>
    <property type="match status" value="1"/>
</dbReference>
<feature type="domain" description="Secretion system C-terminal sorting" evidence="6">
    <location>
        <begin position="597"/>
        <end position="664"/>
    </location>
</feature>
<proteinExistence type="inferred from homology"/>
<dbReference type="NCBIfam" id="TIGR04183">
    <property type="entry name" value="Por_Secre_tail"/>
    <property type="match status" value="1"/>
</dbReference>
<evidence type="ECO:0000313" key="8">
    <source>
        <dbReference type="Proteomes" id="UP000245429"/>
    </source>
</evidence>
<dbReference type="OrthoDB" id="5485925at2"/>
<dbReference type="InterPro" id="IPR044925">
    <property type="entry name" value="His-Me_finger_sf"/>
</dbReference>
<keyword evidence="8" id="KW-1185">Reference proteome</keyword>
<dbReference type="Proteomes" id="UP000245429">
    <property type="component" value="Chromosome"/>
</dbReference>
<dbReference type="PANTHER" id="PTHR33607">
    <property type="entry name" value="ENDONUCLEASE-1"/>
    <property type="match status" value="1"/>
</dbReference>
<evidence type="ECO:0000256" key="3">
    <source>
        <dbReference type="ARBA" id="ARBA00022729"/>
    </source>
</evidence>
<dbReference type="RefSeq" id="WP_109569921.1">
    <property type="nucleotide sequence ID" value="NZ_CP029463.1"/>
</dbReference>
<reference evidence="7 8" key="1">
    <citation type="submission" date="2018-05" db="EMBL/GenBank/DDBJ databases">
        <title>Flavobacterium sp. MEBiC07310.</title>
        <authorList>
            <person name="Baek K."/>
        </authorList>
    </citation>
    <scope>NUCLEOTIDE SEQUENCE [LARGE SCALE GENOMIC DNA]</scope>
    <source>
        <strain evidence="7 8">MEBiC07310</strain>
    </source>
</reference>
<protein>
    <submittedName>
        <fullName evidence="7">Ribonuclease</fullName>
    </submittedName>
</protein>
<dbReference type="GO" id="GO:0004518">
    <property type="term" value="F:nuclease activity"/>
    <property type="evidence" value="ECO:0007669"/>
    <property type="project" value="UniProtKB-KW"/>
</dbReference>
<dbReference type="Pfam" id="PF18962">
    <property type="entry name" value="Por_Secre_tail"/>
    <property type="match status" value="1"/>
</dbReference>
<keyword evidence="3 5" id="KW-0732">Signal</keyword>
<gene>
    <name evidence="7" type="ORF">DI487_12330</name>
</gene>
<evidence type="ECO:0000256" key="4">
    <source>
        <dbReference type="ARBA" id="ARBA00022801"/>
    </source>
</evidence>
<feature type="chain" id="PRO_5015987679" evidence="5">
    <location>
        <begin position="20"/>
        <end position="665"/>
    </location>
</feature>
<accession>A0A2U8QWQ1</accession>
<dbReference type="KEGG" id="fse:DI487_12330"/>
<dbReference type="GO" id="GO:0016787">
    <property type="term" value="F:hydrolase activity"/>
    <property type="evidence" value="ECO:0007669"/>
    <property type="project" value="UniProtKB-KW"/>
</dbReference>
<dbReference type="Pfam" id="PF04231">
    <property type="entry name" value="Endonuclease_1"/>
    <property type="match status" value="1"/>
</dbReference>
<evidence type="ECO:0000256" key="2">
    <source>
        <dbReference type="ARBA" id="ARBA00022722"/>
    </source>
</evidence>
<dbReference type="InterPro" id="IPR026444">
    <property type="entry name" value="Secre_tail"/>
</dbReference>
<evidence type="ECO:0000256" key="1">
    <source>
        <dbReference type="ARBA" id="ARBA00006429"/>
    </source>
</evidence>
<name>A0A2U8QWQ1_9FLAO</name>
<dbReference type="SUPFAM" id="SSF54060">
    <property type="entry name" value="His-Me finger endonucleases"/>
    <property type="match status" value="1"/>
</dbReference>
<keyword evidence="4" id="KW-0378">Hydrolase</keyword>
<evidence type="ECO:0000259" key="6">
    <source>
        <dbReference type="Pfam" id="PF18962"/>
    </source>
</evidence>
<organism evidence="7 8">
    <name type="scientific">Flavobacterium sediminis</name>
    <dbReference type="NCBI Taxonomy" id="2201181"/>
    <lineage>
        <taxon>Bacteria</taxon>
        <taxon>Pseudomonadati</taxon>
        <taxon>Bacteroidota</taxon>
        <taxon>Flavobacteriia</taxon>
        <taxon>Flavobacteriales</taxon>
        <taxon>Flavobacteriaceae</taxon>
        <taxon>Flavobacterium</taxon>
    </lineage>
</organism>
<dbReference type="InterPro" id="IPR007346">
    <property type="entry name" value="Endonuclease-I"/>
</dbReference>
<keyword evidence="2" id="KW-0540">Nuclease</keyword>
<feature type="signal peptide" evidence="5">
    <location>
        <begin position="1"/>
        <end position="19"/>
    </location>
</feature>
<comment type="similarity">
    <text evidence="1">Belongs to the EndA/NucM nuclease family.</text>
</comment>
<sequence>MIKKLLCIVTFLCSTVIFSQVVISELDADTASTDVLEFVELHSATPNYVLDGYVLVFFNATSSGTGVSSYYAIDLDGYTTDANGNFLIGNAQVSPSPVIVIPNNTIQNGPDGVALYLGNDTDFPFGTAATASNVVDALAYSNSSTTQPTALMSIWGLSVCVNENQNSSGSSQSIQLLNGSYVVDTPTPGMNNDGSGIVFNYITVTTSQTSYNEGENFDIVFTTSQPVQNQNLIMNFSLTNGNFSVNDFSGALTVSIPVGSSTTSTTISLYDDGTDEGDEEALFQFQSLPSGYIANNDNFIIRIYDINFATDPWGTPLNPTYGVCAPQIPAGYYDALEGLSGAALKQALQDIIADPAVVRLQSYADIWDILKDADRNPENNNQVWCVYTESPMAKLDQQNTSSIVGKWNREHIFCQSRGGFEVAMGDTADGINVWNTTGPDNTVDGISDAHHLRAVNGQENSSRNNKNYGTVASGTVYAGPTGTQGSWRGDVARALFYMAVRFNALDVVNGDPSEYLSDGTTPSGEIGDLATLLNWNTQDPADDYEMNRNNVVYNWQMNRNPFIDYPLLADYIFGSHYGDPWSFALANENFIADAVKVYPNPTTDYLMISGLSGTSTVTIYTLTGQAVLEQTFDSQIRLTMELAKGMYLVKVKNNGNEAIKKIVIK</sequence>
<dbReference type="AlphaFoldDB" id="A0A2U8QWQ1"/>
<dbReference type="EMBL" id="CP029463">
    <property type="protein sequence ID" value="AWM14563.1"/>
    <property type="molecule type" value="Genomic_DNA"/>
</dbReference>
<evidence type="ECO:0000313" key="7">
    <source>
        <dbReference type="EMBL" id="AWM14563.1"/>
    </source>
</evidence>
<evidence type="ECO:0000256" key="5">
    <source>
        <dbReference type="SAM" id="SignalP"/>
    </source>
</evidence>